<organism evidence="3 4">
    <name type="scientific">Paraphoma chrysanthemicola</name>
    <dbReference type="NCBI Taxonomy" id="798071"/>
    <lineage>
        <taxon>Eukaryota</taxon>
        <taxon>Fungi</taxon>
        <taxon>Dikarya</taxon>
        <taxon>Ascomycota</taxon>
        <taxon>Pezizomycotina</taxon>
        <taxon>Dothideomycetes</taxon>
        <taxon>Pleosporomycetidae</taxon>
        <taxon>Pleosporales</taxon>
        <taxon>Pleosporineae</taxon>
        <taxon>Phaeosphaeriaceae</taxon>
        <taxon>Paraphoma</taxon>
    </lineage>
</organism>
<feature type="compositionally biased region" description="Basic and acidic residues" evidence="1">
    <location>
        <begin position="284"/>
        <end position="294"/>
    </location>
</feature>
<dbReference type="PRINTS" id="PR00625">
    <property type="entry name" value="JDOMAIN"/>
</dbReference>
<dbReference type="InterPro" id="IPR050817">
    <property type="entry name" value="DjlA_DnaK_co-chaperone"/>
</dbReference>
<evidence type="ECO:0000256" key="1">
    <source>
        <dbReference type="SAM" id="MobiDB-lite"/>
    </source>
</evidence>
<comment type="caution">
    <text evidence="3">The sequence shown here is derived from an EMBL/GenBank/DDBJ whole genome shotgun (WGS) entry which is preliminary data.</text>
</comment>
<dbReference type="CDD" id="cd06257">
    <property type="entry name" value="DnaJ"/>
    <property type="match status" value="1"/>
</dbReference>
<dbReference type="AlphaFoldDB" id="A0A8K0R5X9"/>
<feature type="region of interest" description="Disordered" evidence="1">
    <location>
        <begin position="78"/>
        <end position="142"/>
    </location>
</feature>
<dbReference type="Gene3D" id="1.10.287.110">
    <property type="entry name" value="DnaJ domain"/>
    <property type="match status" value="1"/>
</dbReference>
<evidence type="ECO:0000313" key="3">
    <source>
        <dbReference type="EMBL" id="KAH7087638.1"/>
    </source>
</evidence>
<dbReference type="PROSITE" id="PS50076">
    <property type="entry name" value="DNAJ_2"/>
    <property type="match status" value="1"/>
</dbReference>
<protein>
    <recommendedName>
        <fullName evidence="2">J domain-containing protein</fullName>
    </recommendedName>
</protein>
<dbReference type="EMBL" id="JAGMVJ010000009">
    <property type="protein sequence ID" value="KAH7087638.1"/>
    <property type="molecule type" value="Genomic_DNA"/>
</dbReference>
<feature type="compositionally biased region" description="Low complexity" evidence="1">
    <location>
        <begin position="246"/>
        <end position="260"/>
    </location>
</feature>
<feature type="compositionally biased region" description="Low complexity" evidence="1">
    <location>
        <begin position="91"/>
        <end position="108"/>
    </location>
</feature>
<feature type="domain" description="J" evidence="2">
    <location>
        <begin position="5"/>
        <end position="75"/>
    </location>
</feature>
<dbReference type="SMART" id="SM00271">
    <property type="entry name" value="DnaJ"/>
    <property type="match status" value="1"/>
</dbReference>
<dbReference type="Pfam" id="PF00226">
    <property type="entry name" value="DnaJ"/>
    <property type="match status" value="1"/>
</dbReference>
<dbReference type="Proteomes" id="UP000813461">
    <property type="component" value="Unassembled WGS sequence"/>
</dbReference>
<sequence length="430" mass="47346">MSTATYYQTLGVLASAPPEVIRAAYKALALVHHPDKTLHLPAGERASHAKVFREVQEAYDVISNHSLKAQYDAELARHNNKVDEKRSTFHRPASSRSASARSSSCSARKAPIKLTTPEEKVSMRAKARQSLEHLREQRAERETQDAELDVAALMNLVQIWSDLAVENKTDPSMQAHCAIRVHEYEQKIVKRRQEHEEPLAKMSPAKQNPTSTTRQHRSQVTEKHPTPPTSKPTNLSNNKLPQTKESSLSSVSSTPLSRTAARAEERKRAEAARIAEAASRAHARLQEKAQRDAARQAQLDQKAAAIRAEKEKHKAKVELQVQKDAARIASARAKAGAAPLGTVGAGSLHQGTTLSDPNWVRVIPHTEGKGQAGTFAAEIADDNDAIHSHVNSLCSKCDSEHRNFRDWRKCNMPAVPVSKDDGAASLRVVQ</sequence>
<feature type="compositionally biased region" description="Basic and acidic residues" evidence="1">
    <location>
        <begin position="129"/>
        <end position="142"/>
    </location>
</feature>
<name>A0A8K0R5X9_9PLEO</name>
<dbReference type="OrthoDB" id="442087at2759"/>
<dbReference type="SUPFAM" id="SSF46565">
    <property type="entry name" value="Chaperone J-domain"/>
    <property type="match status" value="1"/>
</dbReference>
<proteinExistence type="predicted"/>
<evidence type="ECO:0000259" key="2">
    <source>
        <dbReference type="PROSITE" id="PS50076"/>
    </source>
</evidence>
<reference evidence="3" key="1">
    <citation type="journal article" date="2021" name="Nat. Commun.">
        <title>Genetic determinants of endophytism in the Arabidopsis root mycobiome.</title>
        <authorList>
            <person name="Mesny F."/>
            <person name="Miyauchi S."/>
            <person name="Thiergart T."/>
            <person name="Pickel B."/>
            <person name="Atanasova L."/>
            <person name="Karlsson M."/>
            <person name="Huettel B."/>
            <person name="Barry K.W."/>
            <person name="Haridas S."/>
            <person name="Chen C."/>
            <person name="Bauer D."/>
            <person name="Andreopoulos W."/>
            <person name="Pangilinan J."/>
            <person name="LaButti K."/>
            <person name="Riley R."/>
            <person name="Lipzen A."/>
            <person name="Clum A."/>
            <person name="Drula E."/>
            <person name="Henrissat B."/>
            <person name="Kohler A."/>
            <person name="Grigoriev I.V."/>
            <person name="Martin F.M."/>
            <person name="Hacquard S."/>
        </authorList>
    </citation>
    <scope>NUCLEOTIDE SEQUENCE</scope>
    <source>
        <strain evidence="3">MPI-SDFR-AT-0120</strain>
    </source>
</reference>
<feature type="region of interest" description="Disordered" evidence="1">
    <location>
        <begin position="193"/>
        <end position="295"/>
    </location>
</feature>
<dbReference type="InterPro" id="IPR001623">
    <property type="entry name" value="DnaJ_domain"/>
</dbReference>
<dbReference type="InterPro" id="IPR036869">
    <property type="entry name" value="J_dom_sf"/>
</dbReference>
<feature type="compositionally biased region" description="Polar residues" evidence="1">
    <location>
        <begin position="231"/>
        <end position="245"/>
    </location>
</feature>
<evidence type="ECO:0000313" key="4">
    <source>
        <dbReference type="Proteomes" id="UP000813461"/>
    </source>
</evidence>
<keyword evidence="4" id="KW-1185">Reference proteome</keyword>
<gene>
    <name evidence="3" type="ORF">FB567DRAFT_349887</name>
</gene>
<accession>A0A8K0R5X9</accession>
<feature type="compositionally biased region" description="Basic and acidic residues" evidence="1">
    <location>
        <begin position="261"/>
        <end position="273"/>
    </location>
</feature>
<feature type="compositionally biased region" description="Basic and acidic residues" evidence="1">
    <location>
        <begin position="78"/>
        <end position="87"/>
    </location>
</feature>
<dbReference type="PANTHER" id="PTHR24074">
    <property type="entry name" value="CO-CHAPERONE PROTEIN DJLA"/>
    <property type="match status" value="1"/>
</dbReference>